<evidence type="ECO:0000256" key="3">
    <source>
        <dbReference type="ARBA" id="ARBA00022833"/>
    </source>
</evidence>
<dbReference type="SMART" id="SM00184">
    <property type="entry name" value="RING"/>
    <property type="match status" value="1"/>
</dbReference>
<keyword evidence="1" id="KW-0479">Metal-binding</keyword>
<dbReference type="Pfam" id="PF13639">
    <property type="entry name" value="zf-RING_2"/>
    <property type="match status" value="1"/>
</dbReference>
<evidence type="ECO:0000313" key="8">
    <source>
        <dbReference type="Proteomes" id="UP001642260"/>
    </source>
</evidence>
<reference evidence="7 8" key="1">
    <citation type="submission" date="2022-03" db="EMBL/GenBank/DDBJ databases">
        <authorList>
            <person name="Macdonald S."/>
            <person name="Ahmed S."/>
            <person name="Newling K."/>
        </authorList>
    </citation>
    <scope>NUCLEOTIDE SEQUENCE [LARGE SCALE GENOMIC DNA]</scope>
</reference>
<keyword evidence="8" id="KW-1185">Reference proteome</keyword>
<dbReference type="Proteomes" id="UP001642260">
    <property type="component" value="Unassembled WGS sequence"/>
</dbReference>
<dbReference type="PANTHER" id="PTHR45969">
    <property type="entry name" value="RING ZINC FINGER PROTEIN-RELATED"/>
    <property type="match status" value="1"/>
</dbReference>
<evidence type="ECO:0000256" key="4">
    <source>
        <dbReference type="PROSITE-ProRule" id="PRU00175"/>
    </source>
</evidence>
<dbReference type="PROSITE" id="PS50089">
    <property type="entry name" value="ZF_RING_2"/>
    <property type="match status" value="1"/>
</dbReference>
<sequence length="296" mass="33905">MGFSYGGTGIIIVGVILNDFMRAVCSFLDPTRLFGVYSWGSLNNIPMDDMLPATKFKDMSRVNPPESCRICQDEFDGGDQVRCLRNCVHVFHKTCIDRWIHDDKMTCPLCRTPIIPDFYFLRLTSDLQSRISDTCKEQGKYGDKTVLQTRVEGKRWYSHSDRIIRRDGKPKSWSSNGGRNASEPYYRSERVEWREKSRDRNAWEEISDRHVVSSEQTRKKTIDRSACGDHAPDETGSYCSPRDEISDRRVVVSHEQTQKMSTDRTSRGDITSSSSPMFCSYDQTKAIAIGEASFDP</sequence>
<dbReference type="GO" id="GO:0008270">
    <property type="term" value="F:zinc ion binding"/>
    <property type="evidence" value="ECO:0007669"/>
    <property type="project" value="UniProtKB-KW"/>
</dbReference>
<feature type="domain" description="RING-type" evidence="6">
    <location>
        <begin position="68"/>
        <end position="111"/>
    </location>
</feature>
<proteinExistence type="predicted"/>
<feature type="compositionally biased region" description="Basic and acidic residues" evidence="5">
    <location>
        <begin position="214"/>
        <end position="233"/>
    </location>
</feature>
<protein>
    <recommendedName>
        <fullName evidence="6">RING-type domain-containing protein</fullName>
    </recommendedName>
</protein>
<keyword evidence="3" id="KW-0862">Zinc</keyword>
<dbReference type="EMBL" id="CAKOAT010331821">
    <property type="protein sequence ID" value="CAH8362468.1"/>
    <property type="molecule type" value="Genomic_DNA"/>
</dbReference>
<name>A0ABC8KUG2_ERUVS</name>
<evidence type="ECO:0000256" key="1">
    <source>
        <dbReference type="ARBA" id="ARBA00022723"/>
    </source>
</evidence>
<comment type="caution">
    <text evidence="7">The sequence shown here is derived from an EMBL/GenBank/DDBJ whole genome shotgun (WGS) entry which is preliminary data.</text>
</comment>
<accession>A0ABC8KUG2</accession>
<evidence type="ECO:0000313" key="7">
    <source>
        <dbReference type="EMBL" id="CAH8362468.1"/>
    </source>
</evidence>
<feature type="region of interest" description="Disordered" evidence="5">
    <location>
        <begin position="214"/>
        <end position="276"/>
    </location>
</feature>
<dbReference type="PANTHER" id="PTHR45969:SF53">
    <property type="entry name" value="EMB|CAB89405.1-RELATED"/>
    <property type="match status" value="1"/>
</dbReference>
<dbReference type="AlphaFoldDB" id="A0ABC8KUG2"/>
<dbReference type="InterPro" id="IPR013083">
    <property type="entry name" value="Znf_RING/FYVE/PHD"/>
</dbReference>
<dbReference type="InterPro" id="IPR001841">
    <property type="entry name" value="Znf_RING"/>
</dbReference>
<evidence type="ECO:0000256" key="5">
    <source>
        <dbReference type="SAM" id="MobiDB-lite"/>
    </source>
</evidence>
<feature type="compositionally biased region" description="Basic and acidic residues" evidence="5">
    <location>
        <begin position="241"/>
        <end position="252"/>
    </location>
</feature>
<dbReference type="SUPFAM" id="SSF57850">
    <property type="entry name" value="RING/U-box"/>
    <property type="match status" value="1"/>
</dbReference>
<evidence type="ECO:0000256" key="2">
    <source>
        <dbReference type="ARBA" id="ARBA00022771"/>
    </source>
</evidence>
<keyword evidence="2 4" id="KW-0863">Zinc-finger</keyword>
<organism evidence="7 8">
    <name type="scientific">Eruca vesicaria subsp. sativa</name>
    <name type="common">Garden rocket</name>
    <name type="synonym">Eruca sativa</name>
    <dbReference type="NCBI Taxonomy" id="29727"/>
    <lineage>
        <taxon>Eukaryota</taxon>
        <taxon>Viridiplantae</taxon>
        <taxon>Streptophyta</taxon>
        <taxon>Embryophyta</taxon>
        <taxon>Tracheophyta</taxon>
        <taxon>Spermatophyta</taxon>
        <taxon>Magnoliopsida</taxon>
        <taxon>eudicotyledons</taxon>
        <taxon>Gunneridae</taxon>
        <taxon>Pentapetalae</taxon>
        <taxon>rosids</taxon>
        <taxon>malvids</taxon>
        <taxon>Brassicales</taxon>
        <taxon>Brassicaceae</taxon>
        <taxon>Brassiceae</taxon>
        <taxon>Eruca</taxon>
    </lineage>
</organism>
<evidence type="ECO:0000259" key="6">
    <source>
        <dbReference type="PROSITE" id="PS50089"/>
    </source>
</evidence>
<gene>
    <name evidence="7" type="ORF">ERUC_LOCUS28224</name>
</gene>
<dbReference type="Gene3D" id="3.30.40.10">
    <property type="entry name" value="Zinc/RING finger domain, C3HC4 (zinc finger)"/>
    <property type="match status" value="1"/>
</dbReference>